<evidence type="ECO:0000256" key="1">
    <source>
        <dbReference type="ARBA" id="ARBA00023015"/>
    </source>
</evidence>
<dbReference type="SUPFAM" id="SSF48008">
    <property type="entry name" value="GntR ligand-binding domain-like"/>
    <property type="match status" value="1"/>
</dbReference>
<dbReference type="PRINTS" id="PR00035">
    <property type="entry name" value="HTHGNTR"/>
</dbReference>
<dbReference type="GO" id="GO:0003700">
    <property type="term" value="F:DNA-binding transcription factor activity"/>
    <property type="evidence" value="ECO:0007669"/>
    <property type="project" value="InterPro"/>
</dbReference>
<reference evidence="6 7" key="1">
    <citation type="submission" date="2016-10" db="EMBL/GenBank/DDBJ databases">
        <authorList>
            <person name="Varghese N."/>
            <person name="Submissions S."/>
        </authorList>
    </citation>
    <scope>NUCLEOTIDE SEQUENCE [LARGE SCALE GENOMIC DNA]</scope>
    <source>
        <strain evidence="6 7">S7-754</strain>
    </source>
</reference>
<dbReference type="RefSeq" id="WP_149682589.1">
    <property type="nucleotide sequence ID" value="NZ_CP178398.1"/>
</dbReference>
<evidence type="ECO:0000313" key="5">
    <source>
        <dbReference type="EMBL" id="MWC42220.1"/>
    </source>
</evidence>
<dbReference type="InterPro" id="IPR011711">
    <property type="entry name" value="GntR_C"/>
</dbReference>
<reference evidence="5 8" key="2">
    <citation type="submission" date="2019-12" db="EMBL/GenBank/DDBJ databases">
        <authorList>
            <person name="Zheng J."/>
        </authorList>
    </citation>
    <scope>NUCLEOTIDE SEQUENCE [LARGE SCALE GENOMIC DNA]</scope>
    <source>
        <strain evidence="5 8">DSM 27347</strain>
    </source>
</reference>
<dbReference type="PANTHER" id="PTHR43537">
    <property type="entry name" value="TRANSCRIPTIONAL REGULATOR, GNTR FAMILY"/>
    <property type="match status" value="1"/>
</dbReference>
<dbReference type="PROSITE" id="PS50949">
    <property type="entry name" value="HTH_GNTR"/>
    <property type="match status" value="1"/>
</dbReference>
<dbReference type="SUPFAM" id="SSF46785">
    <property type="entry name" value="Winged helix' DNA-binding domain"/>
    <property type="match status" value="1"/>
</dbReference>
<evidence type="ECO:0000313" key="8">
    <source>
        <dbReference type="Proteomes" id="UP000436801"/>
    </source>
</evidence>
<keyword evidence="7" id="KW-1185">Reference proteome</keyword>
<evidence type="ECO:0000256" key="2">
    <source>
        <dbReference type="ARBA" id="ARBA00023125"/>
    </source>
</evidence>
<gene>
    <name evidence="5" type="ORF">GQR91_00910</name>
    <name evidence="6" type="ORF">SAMN05216557_104265</name>
</gene>
<evidence type="ECO:0000259" key="4">
    <source>
        <dbReference type="PROSITE" id="PS50949"/>
    </source>
</evidence>
<dbReference type="InterPro" id="IPR000524">
    <property type="entry name" value="Tscrpt_reg_HTH_GntR"/>
</dbReference>
<dbReference type="Pfam" id="PF07729">
    <property type="entry name" value="FCD"/>
    <property type="match status" value="1"/>
</dbReference>
<dbReference type="Pfam" id="PF00392">
    <property type="entry name" value="GntR"/>
    <property type="match status" value="1"/>
</dbReference>
<evidence type="ECO:0000313" key="7">
    <source>
        <dbReference type="Proteomes" id="UP000323502"/>
    </source>
</evidence>
<keyword evidence="3" id="KW-0804">Transcription</keyword>
<dbReference type="Proteomes" id="UP000323502">
    <property type="component" value="Unassembled WGS sequence"/>
</dbReference>
<dbReference type="EMBL" id="FNBI01000004">
    <property type="protein sequence ID" value="SDF63176.1"/>
    <property type="molecule type" value="Genomic_DNA"/>
</dbReference>
<dbReference type="InterPro" id="IPR008920">
    <property type="entry name" value="TF_FadR/GntR_C"/>
</dbReference>
<dbReference type="Gene3D" id="1.10.10.10">
    <property type="entry name" value="Winged helix-like DNA-binding domain superfamily/Winged helix DNA-binding domain"/>
    <property type="match status" value="1"/>
</dbReference>
<dbReference type="PANTHER" id="PTHR43537:SF24">
    <property type="entry name" value="GLUCONATE OPERON TRANSCRIPTIONAL REPRESSOR"/>
    <property type="match status" value="1"/>
</dbReference>
<name>A0A1G7MNH7_9SPHN</name>
<evidence type="ECO:0000313" key="6">
    <source>
        <dbReference type="EMBL" id="SDF63176.1"/>
    </source>
</evidence>
<dbReference type="InterPro" id="IPR036390">
    <property type="entry name" value="WH_DNA-bd_sf"/>
</dbReference>
<dbReference type="Gene3D" id="1.20.120.530">
    <property type="entry name" value="GntR ligand-binding domain-like"/>
    <property type="match status" value="1"/>
</dbReference>
<dbReference type="SMART" id="SM00345">
    <property type="entry name" value="HTH_GNTR"/>
    <property type="match status" value="1"/>
</dbReference>
<dbReference type="SMART" id="SM00895">
    <property type="entry name" value="FCD"/>
    <property type="match status" value="1"/>
</dbReference>
<feature type="domain" description="HTH gntR-type" evidence="4">
    <location>
        <begin position="12"/>
        <end position="78"/>
    </location>
</feature>
<dbReference type="EMBL" id="WSUT01000001">
    <property type="protein sequence ID" value="MWC42220.1"/>
    <property type="molecule type" value="Genomic_DNA"/>
</dbReference>
<keyword evidence="2 6" id="KW-0238">DNA-binding</keyword>
<keyword evidence="1" id="KW-0805">Transcription regulation</keyword>
<dbReference type="AlphaFoldDB" id="A0A1G7MNH7"/>
<dbReference type="GO" id="GO:0003677">
    <property type="term" value="F:DNA binding"/>
    <property type="evidence" value="ECO:0007669"/>
    <property type="project" value="UniProtKB-KW"/>
</dbReference>
<evidence type="ECO:0000256" key="3">
    <source>
        <dbReference type="ARBA" id="ARBA00023163"/>
    </source>
</evidence>
<accession>A0A1G7MNH7</accession>
<dbReference type="InterPro" id="IPR036388">
    <property type="entry name" value="WH-like_DNA-bd_sf"/>
</dbReference>
<sequence length="221" mass="24264">MNALDRIETRPQTLRLMALDRMRDAILEGRIAPGERLVERTLTERLGVSRSVIREVIRNLESEGLVEGTPSGPRLASLSVGQAEQIYEIRVQLESSAVAACARVATATTIRDLHAALQDIAQAHKDRNPTGALRATTRFYEIIFTTGGHDIAWEIVQRLNSRISQLRAMTLSVVGRQAAGLSRLTRIVSLIEAHEPDAAAAACREHVQEAATIACDRLRQG</sequence>
<proteinExistence type="predicted"/>
<dbReference type="CDD" id="cd07377">
    <property type="entry name" value="WHTH_GntR"/>
    <property type="match status" value="1"/>
</dbReference>
<dbReference type="OrthoDB" id="7620579at2"/>
<protein>
    <submittedName>
        <fullName evidence="6">DNA-binding transcriptional regulator, GntR family</fullName>
    </submittedName>
    <submittedName>
        <fullName evidence="5">FCD domain-containing protein</fullName>
    </submittedName>
</protein>
<organism evidence="6 7">
    <name type="scientific">Sphingomonas carotinifaciens</name>
    <dbReference type="NCBI Taxonomy" id="1166323"/>
    <lineage>
        <taxon>Bacteria</taxon>
        <taxon>Pseudomonadati</taxon>
        <taxon>Pseudomonadota</taxon>
        <taxon>Alphaproteobacteria</taxon>
        <taxon>Sphingomonadales</taxon>
        <taxon>Sphingomonadaceae</taxon>
        <taxon>Sphingomonas</taxon>
    </lineage>
</organism>
<dbReference type="Proteomes" id="UP000436801">
    <property type="component" value="Unassembled WGS sequence"/>
</dbReference>